<dbReference type="EMBL" id="BAAACX010000009">
    <property type="protein sequence ID" value="GAA0393461.1"/>
    <property type="molecule type" value="Genomic_DNA"/>
</dbReference>
<sequence>MASSLTARWVFYFICSVYLLIVYPFALNIDVFSALLVGLVATLISIIMLILSFRSVGRELSNPLELEV</sequence>
<keyword evidence="1" id="KW-0472">Membrane</keyword>
<name>A0ABP3I882_9BACL</name>
<protein>
    <submittedName>
        <fullName evidence="2">Uncharacterized protein</fullName>
    </submittedName>
</protein>
<proteinExistence type="predicted"/>
<evidence type="ECO:0000313" key="2">
    <source>
        <dbReference type="EMBL" id="GAA0393461.1"/>
    </source>
</evidence>
<feature type="transmembrane region" description="Helical" evidence="1">
    <location>
        <begin position="32"/>
        <end position="53"/>
    </location>
</feature>
<gene>
    <name evidence="2" type="ORF">GCM10008933_25350</name>
</gene>
<comment type="caution">
    <text evidence="2">The sequence shown here is derived from an EMBL/GenBank/DDBJ whole genome shotgun (WGS) entry which is preliminary data.</text>
</comment>
<reference evidence="3" key="1">
    <citation type="journal article" date="2019" name="Int. J. Syst. Evol. Microbiol.">
        <title>The Global Catalogue of Microorganisms (GCM) 10K type strain sequencing project: providing services to taxonomists for standard genome sequencing and annotation.</title>
        <authorList>
            <consortium name="The Broad Institute Genomics Platform"/>
            <consortium name="The Broad Institute Genome Sequencing Center for Infectious Disease"/>
            <person name="Wu L."/>
            <person name="Ma J."/>
        </authorList>
    </citation>
    <scope>NUCLEOTIDE SEQUENCE [LARGE SCALE GENOMIC DNA]</scope>
    <source>
        <strain evidence="3">JCM 12774</strain>
    </source>
</reference>
<evidence type="ECO:0000256" key="1">
    <source>
        <dbReference type="SAM" id="Phobius"/>
    </source>
</evidence>
<keyword evidence="3" id="KW-1185">Reference proteome</keyword>
<feature type="transmembrane region" description="Helical" evidence="1">
    <location>
        <begin position="9"/>
        <end position="26"/>
    </location>
</feature>
<evidence type="ECO:0000313" key="3">
    <source>
        <dbReference type="Proteomes" id="UP001500340"/>
    </source>
</evidence>
<dbReference type="Proteomes" id="UP001500340">
    <property type="component" value="Unassembled WGS sequence"/>
</dbReference>
<keyword evidence="1" id="KW-0812">Transmembrane</keyword>
<keyword evidence="1" id="KW-1133">Transmembrane helix</keyword>
<accession>A0ABP3I882</accession>
<organism evidence="2 3">
    <name type="scientific">Paenibacillus motobuensis</name>
    <dbReference type="NCBI Taxonomy" id="295324"/>
    <lineage>
        <taxon>Bacteria</taxon>
        <taxon>Bacillati</taxon>
        <taxon>Bacillota</taxon>
        <taxon>Bacilli</taxon>
        <taxon>Bacillales</taxon>
        <taxon>Paenibacillaceae</taxon>
        <taxon>Paenibacillus</taxon>
    </lineage>
</organism>